<gene>
    <name evidence="2" type="ORF">EVAR_36100_1</name>
</gene>
<keyword evidence="3" id="KW-1185">Reference proteome</keyword>
<reference evidence="2 3" key="1">
    <citation type="journal article" date="2019" name="Commun. Biol.">
        <title>The bagworm genome reveals a unique fibroin gene that provides high tensile strength.</title>
        <authorList>
            <person name="Kono N."/>
            <person name="Nakamura H."/>
            <person name="Ohtoshi R."/>
            <person name="Tomita M."/>
            <person name="Numata K."/>
            <person name="Arakawa K."/>
        </authorList>
    </citation>
    <scope>NUCLEOTIDE SEQUENCE [LARGE SCALE GENOMIC DNA]</scope>
</reference>
<comment type="caution">
    <text evidence="2">The sequence shown here is derived from an EMBL/GenBank/DDBJ whole genome shotgun (WGS) entry which is preliminary data.</text>
</comment>
<evidence type="ECO:0000256" key="1">
    <source>
        <dbReference type="SAM" id="MobiDB-lite"/>
    </source>
</evidence>
<accession>A0A4C1YIX1</accession>
<name>A0A4C1YIX1_EUMVA</name>
<dbReference type="Proteomes" id="UP000299102">
    <property type="component" value="Unassembled WGS sequence"/>
</dbReference>
<dbReference type="AlphaFoldDB" id="A0A4C1YIX1"/>
<proteinExistence type="predicted"/>
<evidence type="ECO:0000313" key="3">
    <source>
        <dbReference type="Proteomes" id="UP000299102"/>
    </source>
</evidence>
<dbReference type="EMBL" id="BGZK01001228">
    <property type="protein sequence ID" value="GBP74914.1"/>
    <property type="molecule type" value="Genomic_DNA"/>
</dbReference>
<organism evidence="2 3">
    <name type="scientific">Eumeta variegata</name>
    <name type="common">Bagworm moth</name>
    <name type="synonym">Eumeta japonica</name>
    <dbReference type="NCBI Taxonomy" id="151549"/>
    <lineage>
        <taxon>Eukaryota</taxon>
        <taxon>Metazoa</taxon>
        <taxon>Ecdysozoa</taxon>
        <taxon>Arthropoda</taxon>
        <taxon>Hexapoda</taxon>
        <taxon>Insecta</taxon>
        <taxon>Pterygota</taxon>
        <taxon>Neoptera</taxon>
        <taxon>Endopterygota</taxon>
        <taxon>Lepidoptera</taxon>
        <taxon>Glossata</taxon>
        <taxon>Ditrysia</taxon>
        <taxon>Tineoidea</taxon>
        <taxon>Psychidae</taxon>
        <taxon>Oiketicinae</taxon>
        <taxon>Eumeta</taxon>
    </lineage>
</organism>
<feature type="region of interest" description="Disordered" evidence="1">
    <location>
        <begin position="40"/>
        <end position="66"/>
    </location>
</feature>
<protein>
    <submittedName>
        <fullName evidence="2">Uncharacterized protein</fullName>
    </submittedName>
</protein>
<sequence length="99" mass="11152">MEVKRNSEEARNFRQKKLRRSSFESSLLTLTEHCLKNSEETETVTLPNGHPDETAASEEETSFETVTRGRWLRANAGGRALAHESGSPLSDIVSRVHKQ</sequence>
<feature type="region of interest" description="Disordered" evidence="1">
    <location>
        <begin position="79"/>
        <end position="99"/>
    </location>
</feature>
<evidence type="ECO:0000313" key="2">
    <source>
        <dbReference type="EMBL" id="GBP74914.1"/>
    </source>
</evidence>